<keyword evidence="4 9" id="KW-0547">Nucleotide-binding</keyword>
<evidence type="ECO:0000256" key="8">
    <source>
        <dbReference type="PROSITE-ProRule" id="PRU00221"/>
    </source>
</evidence>
<dbReference type="GO" id="GO:0016559">
    <property type="term" value="P:peroxisome fission"/>
    <property type="evidence" value="ECO:0007669"/>
    <property type="project" value="TreeGrafter"/>
</dbReference>
<dbReference type="InterPro" id="IPR019775">
    <property type="entry name" value="WD40_repeat_CS"/>
</dbReference>
<dbReference type="CDD" id="cd08771">
    <property type="entry name" value="DLP_1"/>
    <property type="match status" value="1"/>
</dbReference>
<proteinExistence type="inferred from homology"/>
<evidence type="ECO:0000256" key="7">
    <source>
        <dbReference type="ARBA" id="ARBA00073589"/>
    </source>
</evidence>
<comment type="function">
    <text evidence="1">Involved in the proteasome-dependent degradation of fructose-1,6-bisphosphatase.</text>
</comment>
<dbReference type="SMART" id="SM00053">
    <property type="entry name" value="DYNc"/>
    <property type="match status" value="1"/>
</dbReference>
<accession>A0AAD9Z4N2</accession>
<dbReference type="Pfam" id="PF00400">
    <property type="entry name" value="WD40"/>
    <property type="match status" value="5"/>
</dbReference>
<evidence type="ECO:0000259" key="13">
    <source>
        <dbReference type="PROSITE" id="PS51718"/>
    </source>
</evidence>
<feature type="repeat" description="WD" evidence="8">
    <location>
        <begin position="340"/>
        <end position="381"/>
    </location>
</feature>
<dbReference type="GO" id="GO:0006897">
    <property type="term" value="P:endocytosis"/>
    <property type="evidence" value="ECO:0007669"/>
    <property type="project" value="TreeGrafter"/>
</dbReference>
<gene>
    <name evidence="14" type="ORF">OEA41_003430</name>
</gene>
<keyword evidence="15" id="KW-1185">Reference proteome</keyword>
<dbReference type="Pfam" id="PF00350">
    <property type="entry name" value="Dynamin_N"/>
    <property type="match status" value="1"/>
</dbReference>
<dbReference type="InterPro" id="IPR019762">
    <property type="entry name" value="Dynamin_GTPase_CS"/>
</dbReference>
<dbReference type="GO" id="GO:0005525">
    <property type="term" value="F:GTP binding"/>
    <property type="evidence" value="ECO:0007669"/>
    <property type="project" value="UniProtKB-KW"/>
</dbReference>
<dbReference type="InterPro" id="IPR001680">
    <property type="entry name" value="WD40_rpt"/>
</dbReference>
<dbReference type="SUPFAM" id="SSF52540">
    <property type="entry name" value="P-loop containing nucleoside triphosphate hydrolases"/>
    <property type="match status" value="1"/>
</dbReference>
<dbReference type="PROSITE" id="PS00678">
    <property type="entry name" value="WD_REPEATS_1"/>
    <property type="match status" value="1"/>
</dbReference>
<evidence type="ECO:0000256" key="2">
    <source>
        <dbReference type="ARBA" id="ARBA00022574"/>
    </source>
</evidence>
<dbReference type="CDD" id="cd00200">
    <property type="entry name" value="WD40"/>
    <property type="match status" value="1"/>
</dbReference>
<dbReference type="InterPro" id="IPR003130">
    <property type="entry name" value="GED"/>
</dbReference>
<feature type="repeat" description="WD" evidence="8">
    <location>
        <begin position="525"/>
        <end position="551"/>
    </location>
</feature>
<dbReference type="Gene3D" id="1.20.120.1240">
    <property type="entry name" value="Dynamin, middle domain"/>
    <property type="match status" value="1"/>
</dbReference>
<organism evidence="14 15">
    <name type="scientific">Lepraria neglecta</name>
    <dbReference type="NCBI Taxonomy" id="209136"/>
    <lineage>
        <taxon>Eukaryota</taxon>
        <taxon>Fungi</taxon>
        <taxon>Dikarya</taxon>
        <taxon>Ascomycota</taxon>
        <taxon>Pezizomycotina</taxon>
        <taxon>Lecanoromycetes</taxon>
        <taxon>OSLEUM clade</taxon>
        <taxon>Lecanoromycetidae</taxon>
        <taxon>Lecanorales</taxon>
        <taxon>Lecanorineae</taxon>
        <taxon>Stereocaulaceae</taxon>
        <taxon>Lepraria</taxon>
    </lineage>
</organism>
<comment type="caution">
    <text evidence="14">The sequence shown here is derived from an EMBL/GenBank/DDBJ whole genome shotgun (WGS) entry which is preliminary data.</text>
</comment>
<evidence type="ECO:0000256" key="9">
    <source>
        <dbReference type="RuleBase" id="RU003932"/>
    </source>
</evidence>
<dbReference type="InterPro" id="IPR020850">
    <property type="entry name" value="GED_dom"/>
</dbReference>
<dbReference type="GO" id="GO:0005874">
    <property type="term" value="C:microtubule"/>
    <property type="evidence" value="ECO:0007669"/>
    <property type="project" value="TreeGrafter"/>
</dbReference>
<feature type="compositionally biased region" description="Polar residues" evidence="10">
    <location>
        <begin position="33"/>
        <end position="57"/>
    </location>
</feature>
<dbReference type="PROSITE" id="PS51388">
    <property type="entry name" value="GED"/>
    <property type="match status" value="1"/>
</dbReference>
<dbReference type="InterPro" id="IPR022812">
    <property type="entry name" value="Dynamin"/>
</dbReference>
<dbReference type="GO" id="GO:0003924">
    <property type="term" value="F:GTPase activity"/>
    <property type="evidence" value="ECO:0007669"/>
    <property type="project" value="InterPro"/>
</dbReference>
<keyword evidence="3" id="KW-0677">Repeat</keyword>
<dbReference type="InterPro" id="IPR015943">
    <property type="entry name" value="WD40/YVTN_repeat-like_dom_sf"/>
</dbReference>
<evidence type="ECO:0000256" key="1">
    <source>
        <dbReference type="ARBA" id="ARBA00002343"/>
    </source>
</evidence>
<feature type="domain" description="CTLH" evidence="11">
    <location>
        <begin position="104"/>
        <end position="183"/>
    </location>
</feature>
<dbReference type="InterPro" id="IPR006595">
    <property type="entry name" value="CTLH_C"/>
</dbReference>
<dbReference type="SMART" id="SM00320">
    <property type="entry name" value="WD40"/>
    <property type="match status" value="7"/>
</dbReference>
<feature type="region of interest" description="Disordered" evidence="10">
    <location>
        <begin position="1114"/>
        <end position="1136"/>
    </location>
</feature>
<feature type="compositionally biased region" description="Basic and acidic residues" evidence="10">
    <location>
        <begin position="1"/>
        <end position="10"/>
    </location>
</feature>
<dbReference type="AlphaFoldDB" id="A0AAD9Z4N2"/>
<dbReference type="Proteomes" id="UP001276659">
    <property type="component" value="Unassembled WGS sequence"/>
</dbReference>
<dbReference type="FunFam" id="3.40.50.300:FF:000473">
    <property type="entry name" value="Vacuolar sorting-associated 1 protein"/>
    <property type="match status" value="1"/>
</dbReference>
<evidence type="ECO:0000259" key="11">
    <source>
        <dbReference type="PROSITE" id="PS50897"/>
    </source>
</evidence>
<dbReference type="Gene3D" id="2.130.10.10">
    <property type="entry name" value="YVTN repeat-like/Quinoprotein amine dehydrogenase"/>
    <property type="match status" value="1"/>
</dbReference>
<dbReference type="Pfam" id="PF01031">
    <property type="entry name" value="Dynamin_M"/>
    <property type="match status" value="1"/>
</dbReference>
<dbReference type="InterPro" id="IPR036322">
    <property type="entry name" value="WD40_repeat_dom_sf"/>
</dbReference>
<evidence type="ECO:0000259" key="12">
    <source>
        <dbReference type="PROSITE" id="PS51388"/>
    </source>
</evidence>
<evidence type="ECO:0000313" key="15">
    <source>
        <dbReference type="Proteomes" id="UP001276659"/>
    </source>
</evidence>
<feature type="repeat" description="WD" evidence="8">
    <location>
        <begin position="382"/>
        <end position="412"/>
    </location>
</feature>
<dbReference type="PANTHER" id="PTHR11566">
    <property type="entry name" value="DYNAMIN"/>
    <property type="match status" value="1"/>
</dbReference>
<dbReference type="PROSITE" id="PS50294">
    <property type="entry name" value="WD_REPEATS_REGION"/>
    <property type="match status" value="1"/>
</dbReference>
<dbReference type="InterPro" id="IPR001401">
    <property type="entry name" value="Dynamin_GTPase"/>
</dbReference>
<dbReference type="GO" id="GO:0008017">
    <property type="term" value="F:microtubule binding"/>
    <property type="evidence" value="ECO:0007669"/>
    <property type="project" value="TreeGrafter"/>
</dbReference>
<dbReference type="InterPro" id="IPR006594">
    <property type="entry name" value="LisH"/>
</dbReference>
<dbReference type="GO" id="GO:0000266">
    <property type="term" value="P:mitochondrial fission"/>
    <property type="evidence" value="ECO:0007669"/>
    <property type="project" value="TreeGrafter"/>
</dbReference>
<dbReference type="InterPro" id="IPR000375">
    <property type="entry name" value="Dynamin_stalk"/>
</dbReference>
<dbReference type="Pfam" id="PF23627">
    <property type="entry name" value="LisH_WDR26"/>
    <property type="match status" value="1"/>
</dbReference>
<evidence type="ECO:0000256" key="10">
    <source>
        <dbReference type="SAM" id="MobiDB-lite"/>
    </source>
</evidence>
<dbReference type="PROSITE" id="PS51718">
    <property type="entry name" value="G_DYNAMIN_2"/>
    <property type="match status" value="1"/>
</dbReference>
<dbReference type="InterPro" id="IPR045063">
    <property type="entry name" value="Dynamin_N"/>
</dbReference>
<dbReference type="GO" id="GO:0048312">
    <property type="term" value="P:intracellular distribution of mitochondria"/>
    <property type="evidence" value="ECO:0007669"/>
    <property type="project" value="TreeGrafter"/>
</dbReference>
<dbReference type="InterPro" id="IPR030381">
    <property type="entry name" value="G_DYNAMIN_dom"/>
</dbReference>
<dbReference type="PROSITE" id="PS50897">
    <property type="entry name" value="CTLH"/>
    <property type="match status" value="1"/>
</dbReference>
<reference evidence="14" key="1">
    <citation type="submission" date="2022-11" db="EMBL/GenBank/DDBJ databases">
        <title>Chromosomal genome sequence assembly and mating type (MAT) locus characterization of the leprose asexual lichenized fungus Lepraria neglecta (Nyl.) Erichsen.</title>
        <authorList>
            <person name="Allen J.L."/>
            <person name="Pfeffer B."/>
        </authorList>
    </citation>
    <scope>NUCLEOTIDE SEQUENCE</scope>
    <source>
        <strain evidence="14">Allen 5258</strain>
    </source>
</reference>
<dbReference type="PROSITE" id="PS00410">
    <property type="entry name" value="G_DYNAMIN_1"/>
    <property type="match status" value="1"/>
</dbReference>
<feature type="domain" description="Dynamin-type G" evidence="13">
    <location>
        <begin position="611"/>
        <end position="900"/>
    </location>
</feature>
<comment type="similarity">
    <text evidence="9">Belongs to the TRAFAC class dynamin-like GTPase superfamily. Dynamin/Fzo/YdjA family.</text>
</comment>
<evidence type="ECO:0000256" key="4">
    <source>
        <dbReference type="ARBA" id="ARBA00022741"/>
    </source>
</evidence>
<dbReference type="Pfam" id="PF02212">
    <property type="entry name" value="GED"/>
    <property type="match status" value="1"/>
</dbReference>
<dbReference type="Gene3D" id="3.40.50.300">
    <property type="entry name" value="P-loop containing nucleotide triphosphate hydrolases"/>
    <property type="match status" value="1"/>
</dbReference>
<dbReference type="GO" id="GO:0005777">
    <property type="term" value="C:peroxisome"/>
    <property type="evidence" value="ECO:0007669"/>
    <property type="project" value="TreeGrafter"/>
</dbReference>
<dbReference type="SUPFAM" id="SSF50978">
    <property type="entry name" value="WD40 repeat-like"/>
    <property type="match status" value="1"/>
</dbReference>
<dbReference type="PROSITE" id="PS50896">
    <property type="entry name" value="LISH"/>
    <property type="match status" value="1"/>
</dbReference>
<feature type="region of interest" description="Disordered" evidence="10">
    <location>
        <begin position="1"/>
        <end position="61"/>
    </location>
</feature>
<dbReference type="GO" id="GO:0007033">
    <property type="term" value="P:vacuole organization"/>
    <property type="evidence" value="ECO:0007669"/>
    <property type="project" value="UniProtKB-ARBA"/>
</dbReference>
<keyword evidence="5 9" id="KW-0342">GTP-binding</keyword>
<evidence type="ECO:0000256" key="6">
    <source>
        <dbReference type="ARBA" id="ARBA00023175"/>
    </source>
</evidence>
<keyword evidence="2 8" id="KW-0853">WD repeat</keyword>
<dbReference type="GO" id="GO:0016020">
    <property type="term" value="C:membrane"/>
    <property type="evidence" value="ECO:0007669"/>
    <property type="project" value="TreeGrafter"/>
</dbReference>
<evidence type="ECO:0000313" key="14">
    <source>
        <dbReference type="EMBL" id="KAK3171346.1"/>
    </source>
</evidence>
<feature type="domain" description="GED" evidence="12">
    <location>
        <begin position="1185"/>
        <end position="1272"/>
    </location>
</feature>
<dbReference type="InterPro" id="IPR027417">
    <property type="entry name" value="P-loop_NTPase"/>
</dbReference>
<protein>
    <recommendedName>
        <fullName evidence="7">Vacuolar protein sorting-associated protein 1</fullName>
    </recommendedName>
</protein>
<feature type="compositionally biased region" description="Polar residues" evidence="10">
    <location>
        <begin position="11"/>
        <end position="26"/>
    </location>
</feature>
<dbReference type="PRINTS" id="PR00195">
    <property type="entry name" value="DYNAMIN"/>
</dbReference>
<evidence type="ECO:0000256" key="3">
    <source>
        <dbReference type="ARBA" id="ARBA00022737"/>
    </source>
</evidence>
<evidence type="ECO:0000256" key="5">
    <source>
        <dbReference type="ARBA" id="ARBA00023134"/>
    </source>
</evidence>
<dbReference type="SMART" id="SM00302">
    <property type="entry name" value="GED"/>
    <property type="match status" value="1"/>
</dbReference>
<sequence>MTNKEMRLDPESTSSNGTQHYPNGSTPIAHKNGISSSTNGHTSPSNGTVSPHQNGFSSAVAKKSPSFFGHDREEVTRLLIQGLGDLGYHSAANRLSQESGFEVESPAVAAFRNAILQGQWSEAESLLFGVDSEADGGGVSISNGDWHHLGGLKFADNADPDSMRFSIREQKYLELLEKEDTGRAMMVLRHELQPLHHDRQRLDSLSGLLVCSSAEDLRSDAQWDGAFGNSRQHLLQEISKSISPSVMIPEHRLAVLLDQINQSQISKCLYHNPSSAPSLFIDHMCDQTQFPLHTIVELNQSDGEVWFLEFSHNGKRLAACGGDSAVVIYDTSTFQVRHTLREHTSGVVYVSWSPDDSKLITCSKDHTAKVWDMDTGQRVVEIKHHNQSVTTASWAPDGKSFVTGSHDKQSQLCLWTLDGRPSFSWLIDYRVQDCAISPDGQKMVTISSEQQISVYNFVTREEEYSILMRPRMTCVSISRDSRYMLINMADNEVQLIDIESAEIVRRFLGQKQDEFIIRSCFGGADENLIISGSEDSKVYIWHKENGTLIETLEGHSRGCVNAVAWNPADPCMFASAGDDSKIRMINVNDPQLITLVNKLQDVFTTVGVQNPIDLPQIAVVGSQSSGKSSVLENIVGRDFLPRGTGIVTRRPLILQLINRSPPPNLQSNGVNGGLETSDKEANVDEWGEFLHIPGQKFFDFNKIRDEIVKETDSKTGRNAGISPAPINLRIYSPNVLTLTLVDLPGLTKVPVGDQPRDIEKQIKDMVLKQIQKPNAIILAVTAANTDLANSDGLKLAREVDPEGQRTIGVLTKVDLMDDGTDVVDILAGRIIPLRLGYVPVVNRGQRDIENKRAISFALENERNFFENHKAYRNKASYCGTPYLARKLNLILMMHIKNTLPDIKARISSSLQKYTTELGQLGDSMLGNSANIVLQIITEFCNEYRTVLDGNNQELSSVELSGGARISFVFHELYSNGVKAVDPFDQVKDIDIRTILYNSSGSSPALFVGTTAFELIVKQQIKRLEDPSLKCVSLVYDELVRILTGLLQKQLFRRYPSLKEKFHQVVIAFFKKSIDPTNKLVKDLVAMEACYVNTGHPDFLNGHRAMAIVNERNAKPTQVDPKTGRPLPPTVPPRAASPSLDLPADNSGFFGSFFAPKNKKKMAAMDSPPPQLKASGTLSEKEVNEVEVIKLLINSYYNIIRRTMIDMVPKAIMLNLVQFTKDEMQRELFEQMYRTTELDDLLKESDYTIRRRKECLQMVESLGKANEIVSQVQ</sequence>
<keyword evidence="6" id="KW-0505">Motor protein</keyword>
<dbReference type="EMBL" id="JASNWA010000008">
    <property type="protein sequence ID" value="KAK3171346.1"/>
    <property type="molecule type" value="Genomic_DNA"/>
</dbReference>
<dbReference type="PANTHER" id="PTHR11566:SF220">
    <property type="entry name" value="VACUOLAR PROTEIN SORTING-ASSOCIATED PROTEIN 1"/>
    <property type="match status" value="1"/>
</dbReference>
<name>A0AAD9Z4N2_9LECA</name>
<dbReference type="PROSITE" id="PS50082">
    <property type="entry name" value="WD_REPEATS_2"/>
    <property type="match status" value="3"/>
</dbReference>